<sequence length="372" mass="41698">MDFYDYLQTYNNFDFHGFLQKTTGGDVRRVLGKTTLEPLDFLTLLSPAAVPFLEQMAQRAHAETIRQFGRVIFMFAPLYLANYCVNRCAYCGFNVGNHIRRAALTLEQVEKEAAAIASTGMRDILFLTGESRKISPPAYMKDCVGVLRNYFTNICLEVYPLETEEYAMLVEAGVDGFTMFQECYNEKRYGEVHLGGPKTNFRYRLDAPERACKAGMRSVGLGALLGLYELSSEAFFTGLHAYYLQRKYDACDFAVSLPRLCAHIGAFQPYTSVSDRDIVQIMTALRIFLPRVGITVSTREAPAFRSNLIGLGVTKMSAASSTEVGGYAEHTTDDQFDVTDKRSVEEVTASIRAKGWLPVFKDWQTLGREAAV</sequence>
<dbReference type="eggNOG" id="COG0502">
    <property type="taxonomic scope" value="Bacteria"/>
</dbReference>
<keyword evidence="3" id="KW-0949">S-adenosyl-L-methionine</keyword>
<keyword evidence="2" id="KW-0004">4Fe-4S</keyword>
<gene>
    <name evidence="8" type="ordered locus">Ethha_1497</name>
</gene>
<keyword evidence="9" id="KW-1185">Reference proteome</keyword>
<comment type="cofactor">
    <cofactor evidence="1">
        <name>[4Fe-4S] cluster</name>
        <dbReference type="ChEBI" id="CHEBI:49883"/>
    </cofactor>
</comment>
<protein>
    <submittedName>
        <fullName evidence="8">Thiazole biosynthesis protein ThiH</fullName>
    </submittedName>
</protein>
<keyword evidence="5" id="KW-0408">Iron</keyword>
<dbReference type="SUPFAM" id="SSF102114">
    <property type="entry name" value="Radical SAM enzymes"/>
    <property type="match status" value="1"/>
</dbReference>
<dbReference type="Gene3D" id="3.20.20.70">
    <property type="entry name" value="Aldolase class I"/>
    <property type="match status" value="1"/>
</dbReference>
<dbReference type="GO" id="GO:0003824">
    <property type="term" value="F:catalytic activity"/>
    <property type="evidence" value="ECO:0007669"/>
    <property type="project" value="InterPro"/>
</dbReference>
<dbReference type="Pfam" id="PF04055">
    <property type="entry name" value="Radical_SAM"/>
    <property type="match status" value="1"/>
</dbReference>
<dbReference type="InterPro" id="IPR012726">
    <property type="entry name" value="ThiH"/>
</dbReference>
<proteinExistence type="predicted"/>
<dbReference type="InterPro" id="IPR058240">
    <property type="entry name" value="rSAM_sf"/>
</dbReference>
<dbReference type="SFLD" id="SFLDS00029">
    <property type="entry name" value="Radical_SAM"/>
    <property type="match status" value="1"/>
</dbReference>
<evidence type="ECO:0000313" key="8">
    <source>
        <dbReference type="EMBL" id="ADU27034.1"/>
    </source>
</evidence>
<reference evidence="8 9" key="1">
    <citation type="submission" date="2010-12" db="EMBL/GenBank/DDBJ databases">
        <title>Complete sequence of Ethanoligenens harbinense YUAN-3.</title>
        <authorList>
            <person name="Lucas S."/>
            <person name="Copeland A."/>
            <person name="Lapidus A."/>
            <person name="Cheng J.-F."/>
            <person name="Bruce D."/>
            <person name="Goodwin L."/>
            <person name="Pitluck S."/>
            <person name="Chertkov O."/>
            <person name="Misra M."/>
            <person name="Detter J.C."/>
            <person name="Han C."/>
            <person name="Tapia R."/>
            <person name="Land M."/>
            <person name="Hauser L."/>
            <person name="Jeffries C."/>
            <person name="Kyrpides N."/>
            <person name="Ivanova N."/>
            <person name="Mikhailova N."/>
            <person name="Wang A."/>
            <person name="Mouttaki H."/>
            <person name="He Z."/>
            <person name="Zhou J."/>
            <person name="Hemme C.L."/>
            <person name="Woyke T."/>
        </authorList>
    </citation>
    <scope>NUCLEOTIDE SEQUENCE [LARGE SCALE GENOMIC DNA]</scope>
    <source>
        <strain evidence="9">DSM 18485 / JCM 12961 / CGMCC 1.5033 / YUAN-3</strain>
    </source>
</reference>
<dbReference type="InterPro" id="IPR010722">
    <property type="entry name" value="BATS_dom"/>
</dbReference>
<evidence type="ECO:0000259" key="7">
    <source>
        <dbReference type="SMART" id="SM00876"/>
    </source>
</evidence>
<dbReference type="NCBIfam" id="TIGR02351">
    <property type="entry name" value="thiH"/>
    <property type="match status" value="1"/>
</dbReference>
<dbReference type="SFLD" id="SFLDG01081">
    <property type="entry name" value="cleavage_of_the_Ca-Cb_bond_in"/>
    <property type="match status" value="1"/>
</dbReference>
<dbReference type="PANTHER" id="PTHR43583">
    <property type="entry name" value="2-IMINOACETATE SYNTHASE"/>
    <property type="match status" value="1"/>
</dbReference>
<dbReference type="RefSeq" id="WP_013485389.1">
    <property type="nucleotide sequence ID" value="NC_014828.1"/>
</dbReference>
<evidence type="ECO:0000256" key="3">
    <source>
        <dbReference type="ARBA" id="ARBA00022691"/>
    </source>
</evidence>
<evidence type="ECO:0000256" key="1">
    <source>
        <dbReference type="ARBA" id="ARBA00001966"/>
    </source>
</evidence>
<keyword evidence="6" id="KW-0411">Iron-sulfur</keyword>
<name>E6U7L1_ETHHY</name>
<dbReference type="GO" id="GO:0005506">
    <property type="term" value="F:iron ion binding"/>
    <property type="evidence" value="ECO:0007669"/>
    <property type="project" value="InterPro"/>
</dbReference>
<feature type="domain" description="Biotin and thiamin synthesis-associated" evidence="7">
    <location>
        <begin position="256"/>
        <end position="358"/>
    </location>
</feature>
<dbReference type="InterPro" id="IPR013785">
    <property type="entry name" value="Aldolase_TIM"/>
</dbReference>
<dbReference type="KEGG" id="eha:Ethha_1497"/>
<dbReference type="InterPro" id="IPR034428">
    <property type="entry name" value="ThiH/NoCL/HydG-like"/>
</dbReference>
<dbReference type="EMBL" id="CP002400">
    <property type="protein sequence ID" value="ADU27034.1"/>
    <property type="molecule type" value="Genomic_DNA"/>
</dbReference>
<dbReference type="InterPro" id="IPR007197">
    <property type="entry name" value="rSAM"/>
</dbReference>
<dbReference type="STRING" id="663278.Ethha_1497"/>
<evidence type="ECO:0000256" key="2">
    <source>
        <dbReference type="ARBA" id="ARBA00022485"/>
    </source>
</evidence>
<dbReference type="Pfam" id="PF06968">
    <property type="entry name" value="BATS"/>
    <property type="match status" value="1"/>
</dbReference>
<dbReference type="PANTHER" id="PTHR43583:SF1">
    <property type="entry name" value="2-IMINOACETATE SYNTHASE"/>
    <property type="match status" value="1"/>
</dbReference>
<organism evidence="8 9">
    <name type="scientific">Ethanoligenens harbinense (strain DSM 18485 / JCM 12961 / CGMCC 1.5033 / YUAN-3)</name>
    <dbReference type="NCBI Taxonomy" id="663278"/>
    <lineage>
        <taxon>Bacteria</taxon>
        <taxon>Bacillati</taxon>
        <taxon>Bacillota</taxon>
        <taxon>Clostridia</taxon>
        <taxon>Eubacteriales</taxon>
        <taxon>Oscillospiraceae</taxon>
        <taxon>Ethanoligenens</taxon>
    </lineage>
</organism>
<evidence type="ECO:0000256" key="6">
    <source>
        <dbReference type="ARBA" id="ARBA00023014"/>
    </source>
</evidence>
<dbReference type="SFLD" id="SFLDF00301">
    <property type="entry name" value="2-iminoacetate_synthase_(ThiH)"/>
    <property type="match status" value="1"/>
</dbReference>
<evidence type="ECO:0000313" key="9">
    <source>
        <dbReference type="Proteomes" id="UP000001551"/>
    </source>
</evidence>
<evidence type="ECO:0000256" key="4">
    <source>
        <dbReference type="ARBA" id="ARBA00022723"/>
    </source>
</evidence>
<dbReference type="HOGENOM" id="CLU_046249_1_0_9"/>
<dbReference type="AlphaFoldDB" id="E6U7L1"/>
<dbReference type="CDD" id="cd01335">
    <property type="entry name" value="Radical_SAM"/>
    <property type="match status" value="1"/>
</dbReference>
<dbReference type="GO" id="GO:0009228">
    <property type="term" value="P:thiamine biosynthetic process"/>
    <property type="evidence" value="ECO:0007669"/>
    <property type="project" value="InterPro"/>
</dbReference>
<dbReference type="GO" id="GO:0051539">
    <property type="term" value="F:4 iron, 4 sulfur cluster binding"/>
    <property type="evidence" value="ECO:0007669"/>
    <property type="project" value="UniProtKB-KW"/>
</dbReference>
<dbReference type="SMART" id="SM00876">
    <property type="entry name" value="BATS"/>
    <property type="match status" value="1"/>
</dbReference>
<keyword evidence="4" id="KW-0479">Metal-binding</keyword>
<dbReference type="SFLD" id="SFLDG01060">
    <property type="entry name" value="BATS_domain_containing"/>
    <property type="match status" value="1"/>
</dbReference>
<evidence type="ECO:0000256" key="5">
    <source>
        <dbReference type="ARBA" id="ARBA00023004"/>
    </source>
</evidence>
<accession>E6U7L1</accession>
<dbReference type="Proteomes" id="UP000001551">
    <property type="component" value="Chromosome"/>
</dbReference>